<protein>
    <submittedName>
        <fullName evidence="1">Uncharacterized protein</fullName>
    </submittedName>
</protein>
<organism evidence="1 2">
    <name type="scientific">Paraburkholderia hiiakae</name>
    <dbReference type="NCBI Taxonomy" id="1081782"/>
    <lineage>
        <taxon>Bacteria</taxon>
        <taxon>Pseudomonadati</taxon>
        <taxon>Pseudomonadota</taxon>
        <taxon>Betaproteobacteria</taxon>
        <taxon>Burkholderiales</taxon>
        <taxon>Burkholderiaceae</taxon>
        <taxon>Paraburkholderia</taxon>
    </lineage>
</organism>
<sequence>MKIDSATMRPVHLRAKPAIEQAARIYLMSPFCLR</sequence>
<name>A0ABM8P299_9BURK</name>
<proteinExistence type="predicted"/>
<comment type="caution">
    <text evidence="1">The sequence shown here is derived from an EMBL/GenBank/DDBJ whole genome shotgun (WGS) entry which is preliminary data.</text>
</comment>
<dbReference type="EMBL" id="CAJHCQ010000017">
    <property type="protein sequence ID" value="CAD6554229.1"/>
    <property type="molecule type" value="Genomic_DNA"/>
</dbReference>
<keyword evidence="2" id="KW-1185">Reference proteome</keyword>
<gene>
    <name evidence="1" type="ORF">LMG27952_05568</name>
</gene>
<evidence type="ECO:0000313" key="1">
    <source>
        <dbReference type="EMBL" id="CAD6554229.1"/>
    </source>
</evidence>
<accession>A0ABM8P299</accession>
<evidence type="ECO:0000313" key="2">
    <source>
        <dbReference type="Proteomes" id="UP000656319"/>
    </source>
</evidence>
<dbReference type="Proteomes" id="UP000656319">
    <property type="component" value="Unassembled WGS sequence"/>
</dbReference>
<reference evidence="1 2" key="1">
    <citation type="submission" date="2020-10" db="EMBL/GenBank/DDBJ databases">
        <authorList>
            <person name="Peeters C."/>
        </authorList>
    </citation>
    <scope>NUCLEOTIDE SEQUENCE [LARGE SCALE GENOMIC DNA]</scope>
    <source>
        <strain evidence="1 2">LMG 27952</strain>
    </source>
</reference>